<dbReference type="AlphaFoldDB" id="A0AAD7SMR2"/>
<dbReference type="EMBL" id="JAINUG010000049">
    <property type="protein sequence ID" value="KAJ8405323.1"/>
    <property type="molecule type" value="Genomic_DNA"/>
</dbReference>
<accession>A0AAD7SMR2</accession>
<comment type="caution">
    <text evidence="2">The sequence shown here is derived from an EMBL/GenBank/DDBJ whole genome shotgun (WGS) entry which is preliminary data.</text>
</comment>
<evidence type="ECO:0000313" key="2">
    <source>
        <dbReference type="EMBL" id="KAJ8405323.1"/>
    </source>
</evidence>
<keyword evidence="3" id="KW-1185">Reference proteome</keyword>
<feature type="region of interest" description="Disordered" evidence="1">
    <location>
        <begin position="1"/>
        <end position="90"/>
    </location>
</feature>
<proteinExistence type="predicted"/>
<evidence type="ECO:0000256" key="1">
    <source>
        <dbReference type="SAM" id="MobiDB-lite"/>
    </source>
</evidence>
<evidence type="ECO:0000313" key="3">
    <source>
        <dbReference type="Proteomes" id="UP001221898"/>
    </source>
</evidence>
<sequence length="90" mass="9731">MHCLHSRPEYVFSPHSERDGSQTRENLPLPGTRAALMPGDDPQPLTLSRMSQRHGKEGLLTPSKELLSSPSLNSGVSYGHGKVTGLLPVS</sequence>
<gene>
    <name evidence="2" type="ORF">AAFF_G00323140</name>
</gene>
<feature type="compositionally biased region" description="Polar residues" evidence="1">
    <location>
        <begin position="66"/>
        <end position="76"/>
    </location>
</feature>
<name>A0AAD7SMR2_9TELE</name>
<reference evidence="2" key="1">
    <citation type="journal article" date="2023" name="Science">
        <title>Genome structures resolve the early diversification of teleost fishes.</title>
        <authorList>
            <person name="Parey E."/>
            <person name="Louis A."/>
            <person name="Montfort J."/>
            <person name="Bouchez O."/>
            <person name="Roques C."/>
            <person name="Iampietro C."/>
            <person name="Lluch J."/>
            <person name="Castinel A."/>
            <person name="Donnadieu C."/>
            <person name="Desvignes T."/>
            <person name="Floi Bucao C."/>
            <person name="Jouanno E."/>
            <person name="Wen M."/>
            <person name="Mejri S."/>
            <person name="Dirks R."/>
            <person name="Jansen H."/>
            <person name="Henkel C."/>
            <person name="Chen W.J."/>
            <person name="Zahm M."/>
            <person name="Cabau C."/>
            <person name="Klopp C."/>
            <person name="Thompson A.W."/>
            <person name="Robinson-Rechavi M."/>
            <person name="Braasch I."/>
            <person name="Lecointre G."/>
            <person name="Bobe J."/>
            <person name="Postlethwait J.H."/>
            <person name="Berthelot C."/>
            <person name="Roest Crollius H."/>
            <person name="Guiguen Y."/>
        </authorList>
    </citation>
    <scope>NUCLEOTIDE SEQUENCE</scope>
    <source>
        <strain evidence="2">NC1722</strain>
    </source>
</reference>
<dbReference type="Proteomes" id="UP001221898">
    <property type="component" value="Unassembled WGS sequence"/>
</dbReference>
<organism evidence="2 3">
    <name type="scientific">Aldrovandia affinis</name>
    <dbReference type="NCBI Taxonomy" id="143900"/>
    <lineage>
        <taxon>Eukaryota</taxon>
        <taxon>Metazoa</taxon>
        <taxon>Chordata</taxon>
        <taxon>Craniata</taxon>
        <taxon>Vertebrata</taxon>
        <taxon>Euteleostomi</taxon>
        <taxon>Actinopterygii</taxon>
        <taxon>Neopterygii</taxon>
        <taxon>Teleostei</taxon>
        <taxon>Notacanthiformes</taxon>
        <taxon>Halosauridae</taxon>
        <taxon>Aldrovandia</taxon>
    </lineage>
</organism>
<protein>
    <submittedName>
        <fullName evidence="2">Uncharacterized protein</fullName>
    </submittedName>
</protein>